<evidence type="ECO:0000313" key="2">
    <source>
        <dbReference type="Proteomes" id="UP000037023"/>
    </source>
</evidence>
<sequence length="131" mass="14136">MAFHDGQRVKLAADVRLAGSLTVAGDSPDATDDVGGSLSLASGTEGTVERVVEHAKEESHEVREYLRLTSLLDGFGAQMPPASRSRLEEQIGSLEADWLAYQEQRPHVTVRVRLDNGFVLDGTPEALFTSA</sequence>
<reference evidence="1 2" key="1">
    <citation type="submission" date="2015-06" db="EMBL/GenBank/DDBJ databases">
        <authorList>
            <person name="Hoefler B.C."/>
            <person name="Straight P.D."/>
        </authorList>
    </citation>
    <scope>NUCLEOTIDE SEQUENCE [LARGE SCALE GENOMIC DNA]</scope>
    <source>
        <strain evidence="1 2">NRRL 3427</strain>
    </source>
</reference>
<evidence type="ECO:0000313" key="1">
    <source>
        <dbReference type="EMBL" id="KOG36834.1"/>
    </source>
</evidence>
<dbReference type="AlphaFoldDB" id="A0A0L8LFD8"/>
<protein>
    <submittedName>
        <fullName evidence="1">Uncharacterized protein</fullName>
    </submittedName>
</protein>
<dbReference type="RefSeq" id="WP_033200822.1">
    <property type="nucleotide sequence ID" value="NZ_LGUP01000001.1"/>
</dbReference>
<gene>
    <name evidence="1" type="ORF">ADK34_01010</name>
</gene>
<comment type="caution">
    <text evidence="1">The sequence shown here is derived from an EMBL/GenBank/DDBJ whole genome shotgun (WGS) entry which is preliminary data.</text>
</comment>
<proteinExistence type="predicted"/>
<dbReference type="Proteomes" id="UP000037023">
    <property type="component" value="Unassembled WGS sequence"/>
</dbReference>
<dbReference type="EMBL" id="LGUP01000001">
    <property type="protein sequence ID" value="KOG36834.1"/>
    <property type="molecule type" value="Genomic_DNA"/>
</dbReference>
<dbReference type="OrthoDB" id="4292184at2"/>
<organism evidence="1 2">
    <name type="scientific">Streptomyces viridochromogenes</name>
    <dbReference type="NCBI Taxonomy" id="1938"/>
    <lineage>
        <taxon>Bacteria</taxon>
        <taxon>Bacillati</taxon>
        <taxon>Actinomycetota</taxon>
        <taxon>Actinomycetes</taxon>
        <taxon>Kitasatosporales</taxon>
        <taxon>Streptomycetaceae</taxon>
        <taxon>Streptomyces</taxon>
    </lineage>
</organism>
<name>A0A0L8LFD8_STRVR</name>
<dbReference type="PATRIC" id="fig|1938.6.peg.213"/>
<accession>A0A0L8LFD8</accession>